<dbReference type="EMBL" id="MDDS01000014">
    <property type="protein sequence ID" value="ODP38474.1"/>
    <property type="molecule type" value="Genomic_DNA"/>
</dbReference>
<dbReference type="AlphaFoldDB" id="A0A1E3LXN1"/>
<reference evidence="2 3" key="1">
    <citation type="submission" date="2016-08" db="EMBL/GenBank/DDBJ databases">
        <title>Draft genome of the agarase producing Sphingomonas sp. MCT13.</title>
        <authorList>
            <person name="D'Andrea M.M."/>
            <person name="Rossolini G.M."/>
            <person name="Thaller M.C."/>
        </authorList>
    </citation>
    <scope>NUCLEOTIDE SEQUENCE [LARGE SCALE GENOMIC DNA]</scope>
    <source>
        <strain evidence="2 3">MCT13</strain>
    </source>
</reference>
<feature type="transmembrane region" description="Helical" evidence="1">
    <location>
        <begin position="48"/>
        <end position="67"/>
    </location>
</feature>
<evidence type="ECO:0000313" key="3">
    <source>
        <dbReference type="Proteomes" id="UP000094487"/>
    </source>
</evidence>
<keyword evidence="3" id="KW-1185">Reference proteome</keyword>
<dbReference type="Proteomes" id="UP000094487">
    <property type="component" value="Unassembled WGS sequence"/>
</dbReference>
<accession>A0A1E3LXN1</accession>
<sequence length="131" mass="13749">MKGANMKTIGIIMWVGGLVLAGFAGLFFDTSVGGYGRIISFDLQQKQLMMLIAGCVLFAVGVVLHALSGKLQAPKPPASKKGPSKPNGARIAHALDLGVMDTGKGYAFEGKAYADIEDAIRAADPAKRWAN</sequence>
<proteinExistence type="predicted"/>
<feature type="transmembrane region" description="Helical" evidence="1">
    <location>
        <begin position="9"/>
        <end position="28"/>
    </location>
</feature>
<organism evidence="2 3">
    <name type="scientific">Sphingomonas turrisvirgatae</name>
    <dbReference type="NCBI Taxonomy" id="1888892"/>
    <lineage>
        <taxon>Bacteria</taxon>
        <taxon>Pseudomonadati</taxon>
        <taxon>Pseudomonadota</taxon>
        <taxon>Alphaproteobacteria</taxon>
        <taxon>Sphingomonadales</taxon>
        <taxon>Sphingomonadaceae</taxon>
        <taxon>Sphingomonas</taxon>
    </lineage>
</organism>
<evidence type="ECO:0000313" key="2">
    <source>
        <dbReference type="EMBL" id="ODP38474.1"/>
    </source>
</evidence>
<gene>
    <name evidence="2" type="ORF">BFL28_13955</name>
</gene>
<evidence type="ECO:0000256" key="1">
    <source>
        <dbReference type="SAM" id="Phobius"/>
    </source>
</evidence>
<keyword evidence="1" id="KW-1133">Transmembrane helix</keyword>
<keyword evidence="1" id="KW-0472">Membrane</keyword>
<name>A0A1E3LXN1_9SPHN</name>
<keyword evidence="1" id="KW-0812">Transmembrane</keyword>
<protein>
    <submittedName>
        <fullName evidence="2">Uncharacterized protein</fullName>
    </submittedName>
</protein>
<comment type="caution">
    <text evidence="2">The sequence shown here is derived from an EMBL/GenBank/DDBJ whole genome shotgun (WGS) entry which is preliminary data.</text>
</comment>